<evidence type="ECO:0000259" key="8">
    <source>
        <dbReference type="Pfam" id="PF15311"/>
    </source>
</evidence>
<name>A0AAW1MMW8_POPJA</name>
<dbReference type="GO" id="GO:0097730">
    <property type="term" value="C:non-motile cilium"/>
    <property type="evidence" value="ECO:0007669"/>
    <property type="project" value="TreeGrafter"/>
</dbReference>
<dbReference type="InterPro" id="IPR052319">
    <property type="entry name" value="Centriolar_ciliogenesis_assoc"/>
</dbReference>
<evidence type="ECO:0000256" key="6">
    <source>
        <dbReference type="ARBA" id="ARBA00023212"/>
    </source>
</evidence>
<evidence type="ECO:0000256" key="5">
    <source>
        <dbReference type="ARBA" id="ARBA00022794"/>
    </source>
</evidence>
<evidence type="ECO:0000256" key="7">
    <source>
        <dbReference type="ARBA" id="ARBA00023273"/>
    </source>
</evidence>
<dbReference type="AlphaFoldDB" id="A0AAW1MMW8"/>
<evidence type="ECO:0000313" key="10">
    <source>
        <dbReference type="Proteomes" id="UP001458880"/>
    </source>
</evidence>
<keyword evidence="10" id="KW-1185">Reference proteome</keyword>
<organism evidence="9 10">
    <name type="scientific">Popillia japonica</name>
    <name type="common">Japanese beetle</name>
    <dbReference type="NCBI Taxonomy" id="7064"/>
    <lineage>
        <taxon>Eukaryota</taxon>
        <taxon>Metazoa</taxon>
        <taxon>Ecdysozoa</taxon>
        <taxon>Arthropoda</taxon>
        <taxon>Hexapoda</taxon>
        <taxon>Insecta</taxon>
        <taxon>Pterygota</taxon>
        <taxon>Neoptera</taxon>
        <taxon>Endopterygota</taxon>
        <taxon>Coleoptera</taxon>
        <taxon>Polyphaga</taxon>
        <taxon>Scarabaeiformia</taxon>
        <taxon>Scarabaeidae</taxon>
        <taxon>Rutelinae</taxon>
        <taxon>Popillia</taxon>
    </lineage>
</organism>
<dbReference type="GO" id="GO:0005814">
    <property type="term" value="C:centriole"/>
    <property type="evidence" value="ECO:0007669"/>
    <property type="project" value="UniProtKB-SubCell"/>
</dbReference>
<dbReference type="Proteomes" id="UP001458880">
    <property type="component" value="Unassembled WGS sequence"/>
</dbReference>
<accession>A0AAW1MMW8</accession>
<dbReference type="InterPro" id="IPR027918">
    <property type="entry name" value="HYLS1_C_dom"/>
</dbReference>
<dbReference type="EMBL" id="JASPKY010000032">
    <property type="protein sequence ID" value="KAK9747211.1"/>
    <property type="molecule type" value="Genomic_DNA"/>
</dbReference>
<feature type="domain" description="Centriolar and ciliogenesis-associated protein HYLS1 C-terminal" evidence="8">
    <location>
        <begin position="173"/>
        <end position="219"/>
    </location>
</feature>
<comment type="similarity">
    <text evidence="3">Belongs to the HYLS1 family.</text>
</comment>
<protein>
    <submittedName>
        <fullName evidence="9">Hydrolethalus syndrome protein 1 C-terminus</fullName>
    </submittedName>
</protein>
<evidence type="ECO:0000256" key="4">
    <source>
        <dbReference type="ARBA" id="ARBA00022490"/>
    </source>
</evidence>
<comment type="subcellular location">
    <subcellularLocation>
        <location evidence="2">Cell projection</location>
        <location evidence="2">Cilium</location>
    </subcellularLocation>
    <subcellularLocation>
        <location evidence="1">Cytoplasm</location>
        <location evidence="1">Cytoskeleton</location>
        <location evidence="1">Microtubule organizing center</location>
        <location evidence="1">Centrosome</location>
        <location evidence="1">Centriole</location>
    </subcellularLocation>
</comment>
<evidence type="ECO:0000256" key="2">
    <source>
        <dbReference type="ARBA" id="ARBA00004138"/>
    </source>
</evidence>
<keyword evidence="6" id="KW-0206">Cytoskeleton</keyword>
<comment type="caution">
    <text evidence="9">The sequence shown here is derived from an EMBL/GenBank/DDBJ whole genome shotgun (WGS) entry which is preliminary data.</text>
</comment>
<keyword evidence="7" id="KW-0966">Cell projection</keyword>
<reference evidence="9 10" key="1">
    <citation type="journal article" date="2024" name="BMC Genomics">
        <title>De novo assembly and annotation of Popillia japonica's genome with initial clues to its potential as an invasive pest.</title>
        <authorList>
            <person name="Cucini C."/>
            <person name="Boschi S."/>
            <person name="Funari R."/>
            <person name="Cardaioli E."/>
            <person name="Iannotti N."/>
            <person name="Marturano G."/>
            <person name="Paoli F."/>
            <person name="Bruttini M."/>
            <person name="Carapelli A."/>
            <person name="Frati F."/>
            <person name="Nardi F."/>
        </authorList>
    </citation>
    <scope>NUCLEOTIDE SEQUENCE [LARGE SCALE GENOMIC DNA]</scope>
    <source>
        <strain evidence="9">DMR45628</strain>
    </source>
</reference>
<keyword evidence="5" id="KW-0970">Cilium biogenesis/degradation</keyword>
<dbReference type="GO" id="GO:0060271">
    <property type="term" value="P:cilium assembly"/>
    <property type="evidence" value="ECO:0007669"/>
    <property type="project" value="TreeGrafter"/>
</dbReference>
<evidence type="ECO:0000256" key="3">
    <source>
        <dbReference type="ARBA" id="ARBA00010091"/>
    </source>
</evidence>
<evidence type="ECO:0000256" key="1">
    <source>
        <dbReference type="ARBA" id="ARBA00004114"/>
    </source>
</evidence>
<keyword evidence="4" id="KW-0963">Cytoplasm</keyword>
<sequence>MSHTINPRDVLEYLNELGYQNVTADQLKEFMRDLKKLIKYDRKIQEEEKANSENIYPYQGDQKSDIFTSLYESRTVSSKAKEIPKKEQIITVQIKKPPADKCLEHGINSKIDTIPNSSRTTVTSYNNELSDKTSENTDQIVSHRTKATKSAGYVQQALKAKASFIRPRIPVKPCKSDPVALYHQYQAEWKRQKIPGQNSHSDLRWIIRERMLGNPETISAAHSADRLRNKRPFTRV</sequence>
<dbReference type="Pfam" id="PF15311">
    <property type="entry name" value="HYLS1_C"/>
    <property type="match status" value="1"/>
</dbReference>
<dbReference type="PANTHER" id="PTHR34174:SF1">
    <property type="entry name" value="CENTRIOLAR AND CILIOGENESIS-ASSOCIATED PROTEIN HYLS1"/>
    <property type="match status" value="1"/>
</dbReference>
<gene>
    <name evidence="9" type="ORF">QE152_g5413</name>
</gene>
<proteinExistence type="inferred from homology"/>
<dbReference type="PANTHER" id="PTHR34174">
    <property type="entry name" value="HYDROLETHALUS SYNDROME PROTEIN 1"/>
    <property type="match status" value="1"/>
</dbReference>
<evidence type="ECO:0000313" key="9">
    <source>
        <dbReference type="EMBL" id="KAK9747211.1"/>
    </source>
</evidence>